<comment type="subcellular location">
    <subcellularLocation>
        <location evidence="1">Membrane</location>
        <topology evidence="1">Multi-pass membrane protein</topology>
    </subcellularLocation>
</comment>
<evidence type="ECO:0000256" key="3">
    <source>
        <dbReference type="ARBA" id="ARBA00022989"/>
    </source>
</evidence>
<dbReference type="OrthoDB" id="2130629at2759"/>
<evidence type="ECO:0000313" key="8">
    <source>
        <dbReference type="Proteomes" id="UP000053259"/>
    </source>
</evidence>
<dbReference type="Pfam" id="PF07690">
    <property type="entry name" value="MFS_1"/>
    <property type="match status" value="1"/>
</dbReference>
<feature type="transmembrane region" description="Helical" evidence="5">
    <location>
        <begin position="421"/>
        <end position="440"/>
    </location>
</feature>
<dbReference type="PANTHER" id="PTHR42718">
    <property type="entry name" value="MAJOR FACILITATOR SUPERFAMILY MULTIDRUG TRANSPORTER MFSC"/>
    <property type="match status" value="1"/>
</dbReference>
<dbReference type="GO" id="GO:0022857">
    <property type="term" value="F:transmembrane transporter activity"/>
    <property type="evidence" value="ECO:0007669"/>
    <property type="project" value="InterPro"/>
</dbReference>
<dbReference type="Gene3D" id="1.20.1250.20">
    <property type="entry name" value="MFS general substrate transporter like domains"/>
    <property type="match status" value="1"/>
</dbReference>
<feature type="transmembrane region" description="Helical" evidence="5">
    <location>
        <begin position="152"/>
        <end position="170"/>
    </location>
</feature>
<evidence type="ECO:0000256" key="2">
    <source>
        <dbReference type="ARBA" id="ARBA00022692"/>
    </source>
</evidence>
<name>A0A0D1ZWA8_9PEZI</name>
<protein>
    <recommendedName>
        <fullName evidence="6">Major facilitator superfamily (MFS) profile domain-containing protein</fullName>
    </recommendedName>
</protein>
<feature type="transmembrane region" description="Helical" evidence="5">
    <location>
        <begin position="320"/>
        <end position="339"/>
    </location>
</feature>
<feature type="transmembrane region" description="Helical" evidence="5">
    <location>
        <begin position="292"/>
        <end position="313"/>
    </location>
</feature>
<dbReference type="InterPro" id="IPR020846">
    <property type="entry name" value="MFS_dom"/>
</dbReference>
<feature type="transmembrane region" description="Helical" evidence="5">
    <location>
        <begin position="91"/>
        <end position="111"/>
    </location>
</feature>
<dbReference type="Proteomes" id="UP000053259">
    <property type="component" value="Unassembled WGS sequence"/>
</dbReference>
<accession>A0A0D1ZWA8</accession>
<evidence type="ECO:0000313" key="7">
    <source>
        <dbReference type="EMBL" id="KIV98777.1"/>
    </source>
</evidence>
<dbReference type="InParanoid" id="A0A0D1ZWA8"/>
<feature type="transmembrane region" description="Helical" evidence="5">
    <location>
        <begin position="191"/>
        <end position="210"/>
    </location>
</feature>
<feature type="transmembrane region" description="Helical" evidence="5">
    <location>
        <begin position="123"/>
        <end position="146"/>
    </location>
</feature>
<reference evidence="7 8" key="1">
    <citation type="submission" date="2015-01" db="EMBL/GenBank/DDBJ databases">
        <title>The Genome Sequence of Ochroconis gallopava CBS43764.</title>
        <authorList>
            <consortium name="The Broad Institute Genomics Platform"/>
            <person name="Cuomo C."/>
            <person name="de Hoog S."/>
            <person name="Gorbushina A."/>
            <person name="Stielow B."/>
            <person name="Teixiera M."/>
            <person name="Abouelleil A."/>
            <person name="Chapman S.B."/>
            <person name="Priest M."/>
            <person name="Young S.K."/>
            <person name="Wortman J."/>
            <person name="Nusbaum C."/>
            <person name="Birren B."/>
        </authorList>
    </citation>
    <scope>NUCLEOTIDE SEQUENCE [LARGE SCALE GENOMIC DNA]</scope>
    <source>
        <strain evidence="7 8">CBS 43764</strain>
    </source>
</reference>
<proteinExistence type="predicted"/>
<dbReference type="HOGENOM" id="CLU_000960_27_2_1"/>
<feature type="transmembrane region" description="Helical" evidence="5">
    <location>
        <begin position="383"/>
        <end position="406"/>
    </location>
</feature>
<dbReference type="SUPFAM" id="SSF103473">
    <property type="entry name" value="MFS general substrate transporter"/>
    <property type="match status" value="1"/>
</dbReference>
<dbReference type="GeneID" id="27317447"/>
<dbReference type="InterPro" id="IPR011701">
    <property type="entry name" value="MFS"/>
</dbReference>
<dbReference type="Gene3D" id="1.20.1720.10">
    <property type="entry name" value="Multidrug resistance protein D"/>
    <property type="match status" value="1"/>
</dbReference>
<feature type="transmembrane region" description="Helical" evidence="5">
    <location>
        <begin position="33"/>
        <end position="52"/>
    </location>
</feature>
<keyword evidence="2 5" id="KW-0812">Transmembrane</keyword>
<keyword evidence="4 5" id="KW-0472">Membrane</keyword>
<feature type="transmembrane region" description="Helical" evidence="5">
    <location>
        <begin position="59"/>
        <end position="79"/>
    </location>
</feature>
<evidence type="ECO:0000256" key="4">
    <source>
        <dbReference type="ARBA" id="ARBA00023136"/>
    </source>
</evidence>
<organism evidence="7 8">
    <name type="scientific">Verruconis gallopava</name>
    <dbReference type="NCBI Taxonomy" id="253628"/>
    <lineage>
        <taxon>Eukaryota</taxon>
        <taxon>Fungi</taxon>
        <taxon>Dikarya</taxon>
        <taxon>Ascomycota</taxon>
        <taxon>Pezizomycotina</taxon>
        <taxon>Dothideomycetes</taxon>
        <taxon>Pleosporomycetidae</taxon>
        <taxon>Venturiales</taxon>
        <taxon>Sympoventuriaceae</taxon>
        <taxon>Verruconis</taxon>
    </lineage>
</organism>
<dbReference type="InterPro" id="IPR036259">
    <property type="entry name" value="MFS_trans_sf"/>
</dbReference>
<dbReference type="AlphaFoldDB" id="A0A0D1ZWA8"/>
<keyword evidence="3 5" id="KW-1133">Transmembrane helix</keyword>
<keyword evidence="8" id="KW-1185">Reference proteome</keyword>
<dbReference type="PANTHER" id="PTHR42718:SF36">
    <property type="entry name" value="MULTIDRUG TRANSPORTER, PUTATIVE (AFU_ORTHOLOGUE AFUA_4G13820)-RELATED"/>
    <property type="match status" value="1"/>
</dbReference>
<feature type="transmembrane region" description="Helical" evidence="5">
    <location>
        <begin position="216"/>
        <end position="237"/>
    </location>
</feature>
<dbReference type="RefSeq" id="XP_016208647.1">
    <property type="nucleotide sequence ID" value="XM_016363535.1"/>
</dbReference>
<dbReference type="PROSITE" id="PS50850">
    <property type="entry name" value="MFS"/>
    <property type="match status" value="1"/>
</dbReference>
<sequence>MSQLLTEYFISGFNILLPTVSQDLHIPREAQTWPVNAFSLAVASFLLFFGRLADMYGGFPLYLGGIIWLAVWSLVAGFVPSNLTLSLTRASQGLGTAAYLPSSLMLLGSIYRPGPRKNIIFSVYGACAPLGFFLGIFFAGLCAQYIAWRWYFFIGASLAALTAVAAFWTIPSDIEERRAMGVKMDWPGAGLISIGLTLVVFAITNSANVLKPREAIYMNLILTAGVLCLVVAFYFEGWVAEQPLLPFDFFDTPCIKPLFIALFFQYGVLGNWILYSTLYMTDFMGASPMQLVAWYTPLAVGGFVIATIGGFFLHRIHGTILILIAGVSLLIACLLFAIIPIGASYWIYIFPACLTFTIGIDVTFSLANIFISNSMPSKRQGLAGGLANSLLQLSIALFLGVGGLIAGEETDEQVKQSYKHVFWFAFACAAMALVIIAGFVRLRKANSDYTFDEWLALEKKIRPSE</sequence>
<evidence type="ECO:0000256" key="1">
    <source>
        <dbReference type="ARBA" id="ARBA00004141"/>
    </source>
</evidence>
<evidence type="ECO:0000259" key="6">
    <source>
        <dbReference type="PROSITE" id="PS50850"/>
    </source>
</evidence>
<evidence type="ECO:0000256" key="5">
    <source>
        <dbReference type="SAM" id="Phobius"/>
    </source>
</evidence>
<feature type="transmembrane region" description="Helical" evidence="5">
    <location>
        <begin position="258"/>
        <end position="280"/>
    </location>
</feature>
<feature type="domain" description="Major facilitator superfamily (MFS) profile" evidence="6">
    <location>
        <begin position="1"/>
        <end position="444"/>
    </location>
</feature>
<dbReference type="VEuPathDB" id="FungiDB:PV09_09474"/>
<gene>
    <name evidence="7" type="ORF">PV09_09474</name>
</gene>
<dbReference type="GO" id="GO:0016020">
    <property type="term" value="C:membrane"/>
    <property type="evidence" value="ECO:0007669"/>
    <property type="project" value="UniProtKB-SubCell"/>
</dbReference>
<dbReference type="EMBL" id="KN847599">
    <property type="protein sequence ID" value="KIV98777.1"/>
    <property type="molecule type" value="Genomic_DNA"/>
</dbReference>
<feature type="transmembrane region" description="Helical" evidence="5">
    <location>
        <begin position="345"/>
        <end position="371"/>
    </location>
</feature>